<dbReference type="PANTHER" id="PTHR30146">
    <property type="entry name" value="LACI-RELATED TRANSCRIPTIONAL REPRESSOR"/>
    <property type="match status" value="1"/>
</dbReference>
<proteinExistence type="predicted"/>
<name>A0A0P9F1J5_9CHLR</name>
<evidence type="ECO:0000256" key="2">
    <source>
        <dbReference type="ARBA" id="ARBA00023015"/>
    </source>
</evidence>
<comment type="caution">
    <text evidence="6">The sequence shown here is derived from an EMBL/GenBank/DDBJ whole genome shotgun (WGS) entry which is preliminary data.</text>
</comment>
<dbReference type="CDD" id="cd01392">
    <property type="entry name" value="HTH_LacI"/>
    <property type="match status" value="1"/>
</dbReference>
<dbReference type="PROSITE" id="PS50932">
    <property type="entry name" value="HTH_LACI_2"/>
    <property type="match status" value="1"/>
</dbReference>
<evidence type="ECO:0000256" key="3">
    <source>
        <dbReference type="ARBA" id="ARBA00023125"/>
    </source>
</evidence>
<dbReference type="InterPro" id="IPR010982">
    <property type="entry name" value="Lambda_DNA-bd_dom_sf"/>
</dbReference>
<dbReference type="Pfam" id="PF00356">
    <property type="entry name" value="LacI"/>
    <property type="match status" value="1"/>
</dbReference>
<dbReference type="InterPro" id="IPR000843">
    <property type="entry name" value="HTH_LacI"/>
</dbReference>
<dbReference type="Pfam" id="PF13377">
    <property type="entry name" value="Peripla_BP_3"/>
    <property type="match status" value="1"/>
</dbReference>
<evidence type="ECO:0000259" key="5">
    <source>
        <dbReference type="PROSITE" id="PS50932"/>
    </source>
</evidence>
<dbReference type="Gene3D" id="1.10.260.40">
    <property type="entry name" value="lambda repressor-like DNA-binding domains"/>
    <property type="match status" value="1"/>
</dbReference>
<dbReference type="Gene3D" id="3.40.50.2300">
    <property type="match status" value="2"/>
</dbReference>
<dbReference type="PROSITE" id="PS00356">
    <property type="entry name" value="HTH_LACI_1"/>
    <property type="match status" value="1"/>
</dbReference>
<evidence type="ECO:0000256" key="1">
    <source>
        <dbReference type="ARBA" id="ARBA00022491"/>
    </source>
</evidence>
<organism evidence="6 7">
    <name type="scientific">Kouleothrix aurantiaca</name>
    <dbReference type="NCBI Taxonomy" id="186479"/>
    <lineage>
        <taxon>Bacteria</taxon>
        <taxon>Bacillati</taxon>
        <taxon>Chloroflexota</taxon>
        <taxon>Chloroflexia</taxon>
        <taxon>Chloroflexales</taxon>
        <taxon>Roseiflexineae</taxon>
        <taxon>Roseiflexaceae</taxon>
        <taxon>Kouleothrix</taxon>
    </lineage>
</organism>
<reference evidence="6 7" key="1">
    <citation type="submission" date="2015-09" db="EMBL/GenBank/DDBJ databases">
        <title>Draft genome sequence of Kouleothrix aurantiaca JCM 19913.</title>
        <authorList>
            <person name="Hemp J."/>
        </authorList>
    </citation>
    <scope>NUCLEOTIDE SEQUENCE [LARGE SCALE GENOMIC DNA]</scope>
    <source>
        <strain evidence="6 7">COM-B</strain>
    </source>
</reference>
<dbReference type="GO" id="GO:0003700">
    <property type="term" value="F:DNA-binding transcription factor activity"/>
    <property type="evidence" value="ECO:0007669"/>
    <property type="project" value="TreeGrafter"/>
</dbReference>
<keyword evidence="4" id="KW-0804">Transcription</keyword>
<dbReference type="SMART" id="SM00354">
    <property type="entry name" value="HTH_LACI"/>
    <property type="match status" value="1"/>
</dbReference>
<accession>A0A0P9F1J5</accession>
<sequence>MAPQRKSSKRSAPSMYDVARLAGVSQTTVSFVVNDVPNTNILPETRDRVWAAVKELDWQPNAIARGLRSARSHTIGLISDEIATSSHAGKIIQGAQDAAWAGNNMLLVINTDGKHDIERAAMKMMVERRVEGLIYATMYHRTVAPAIDLAQVHIVLLDCFVADRSLPSVVPDEVQGARTAVELLLQKGHRRIGFINEVGPLPAMFGRLEGYQQALASYGVPFEPELVRTGTVIATEGYRCALDLLTLPERPTALFCYNDSVAMGAYDAIRQLGLTIPSDVAVVGFDNLEVIATQLRPTLTTMELPHYAMGQWAVQYLLDHAQDGEFAPVQQTIPCRLVERASA</sequence>
<dbReference type="PANTHER" id="PTHR30146:SF148">
    <property type="entry name" value="HTH-TYPE TRANSCRIPTIONAL REPRESSOR PURR-RELATED"/>
    <property type="match status" value="1"/>
</dbReference>
<evidence type="ECO:0000256" key="4">
    <source>
        <dbReference type="ARBA" id="ARBA00023163"/>
    </source>
</evidence>
<dbReference type="InterPro" id="IPR046335">
    <property type="entry name" value="LacI/GalR-like_sensor"/>
</dbReference>
<dbReference type="CDD" id="cd06288">
    <property type="entry name" value="PBP1_sucrose_transcription_regulator"/>
    <property type="match status" value="1"/>
</dbReference>
<dbReference type="AlphaFoldDB" id="A0A0P9F1J5"/>
<dbReference type="InterPro" id="IPR028082">
    <property type="entry name" value="Peripla_BP_I"/>
</dbReference>
<keyword evidence="2" id="KW-0805">Transcription regulation</keyword>
<evidence type="ECO:0000313" key="7">
    <source>
        <dbReference type="Proteomes" id="UP000050509"/>
    </source>
</evidence>
<keyword evidence="7" id="KW-1185">Reference proteome</keyword>
<dbReference type="Proteomes" id="UP000050509">
    <property type="component" value="Unassembled WGS sequence"/>
</dbReference>
<protein>
    <submittedName>
        <fullName evidence="6">LacI family transcriptional regulator</fullName>
    </submittedName>
</protein>
<dbReference type="SUPFAM" id="SSF47413">
    <property type="entry name" value="lambda repressor-like DNA-binding domains"/>
    <property type="match status" value="1"/>
</dbReference>
<gene>
    <name evidence="6" type="ORF">SE17_28255</name>
</gene>
<dbReference type="EMBL" id="LJCR01001520">
    <property type="protein sequence ID" value="KPV50217.1"/>
    <property type="molecule type" value="Genomic_DNA"/>
</dbReference>
<keyword evidence="3" id="KW-0238">DNA-binding</keyword>
<dbReference type="GO" id="GO:0000976">
    <property type="term" value="F:transcription cis-regulatory region binding"/>
    <property type="evidence" value="ECO:0007669"/>
    <property type="project" value="TreeGrafter"/>
</dbReference>
<keyword evidence="1" id="KW-0678">Repressor</keyword>
<dbReference type="SUPFAM" id="SSF53822">
    <property type="entry name" value="Periplasmic binding protein-like I"/>
    <property type="match status" value="1"/>
</dbReference>
<evidence type="ECO:0000313" key="6">
    <source>
        <dbReference type="EMBL" id="KPV50217.1"/>
    </source>
</evidence>
<feature type="domain" description="HTH lacI-type" evidence="5">
    <location>
        <begin position="13"/>
        <end position="69"/>
    </location>
</feature>